<name>A0AA39WYP0_9PEZI</name>
<evidence type="ECO:0000313" key="4">
    <source>
        <dbReference type="Proteomes" id="UP001175000"/>
    </source>
</evidence>
<organism evidence="3 4">
    <name type="scientific">Immersiella caudata</name>
    <dbReference type="NCBI Taxonomy" id="314043"/>
    <lineage>
        <taxon>Eukaryota</taxon>
        <taxon>Fungi</taxon>
        <taxon>Dikarya</taxon>
        <taxon>Ascomycota</taxon>
        <taxon>Pezizomycotina</taxon>
        <taxon>Sordariomycetes</taxon>
        <taxon>Sordariomycetidae</taxon>
        <taxon>Sordariales</taxon>
        <taxon>Lasiosphaeriaceae</taxon>
        <taxon>Immersiella</taxon>
    </lineage>
</organism>
<protein>
    <submittedName>
        <fullName evidence="3">Uncharacterized protein</fullName>
    </submittedName>
</protein>
<dbReference type="AlphaFoldDB" id="A0AA39WYP0"/>
<comment type="caution">
    <text evidence="3">The sequence shown here is derived from an EMBL/GenBank/DDBJ whole genome shotgun (WGS) entry which is preliminary data.</text>
</comment>
<evidence type="ECO:0000256" key="2">
    <source>
        <dbReference type="SAM" id="SignalP"/>
    </source>
</evidence>
<feature type="signal peptide" evidence="2">
    <location>
        <begin position="1"/>
        <end position="20"/>
    </location>
</feature>
<evidence type="ECO:0000313" key="3">
    <source>
        <dbReference type="EMBL" id="KAK0623772.1"/>
    </source>
</evidence>
<reference evidence="3" key="1">
    <citation type="submission" date="2023-06" db="EMBL/GenBank/DDBJ databases">
        <title>Genome-scale phylogeny and comparative genomics of the fungal order Sordariales.</title>
        <authorList>
            <consortium name="Lawrence Berkeley National Laboratory"/>
            <person name="Hensen N."/>
            <person name="Bonometti L."/>
            <person name="Westerberg I."/>
            <person name="Brannstrom I.O."/>
            <person name="Guillou S."/>
            <person name="Cros-Aarteil S."/>
            <person name="Calhoun S."/>
            <person name="Haridas S."/>
            <person name="Kuo A."/>
            <person name="Mondo S."/>
            <person name="Pangilinan J."/>
            <person name="Riley R."/>
            <person name="Labutti K."/>
            <person name="Andreopoulos B."/>
            <person name="Lipzen A."/>
            <person name="Chen C."/>
            <person name="Yanf M."/>
            <person name="Daum C."/>
            <person name="Ng V."/>
            <person name="Clum A."/>
            <person name="Steindorff A."/>
            <person name="Ohm R."/>
            <person name="Martin F."/>
            <person name="Silar P."/>
            <person name="Natvig D."/>
            <person name="Lalanne C."/>
            <person name="Gautier V."/>
            <person name="Ament-Velasquez S.L."/>
            <person name="Kruys A."/>
            <person name="Hutchinson M.I."/>
            <person name="Powell A.J."/>
            <person name="Barry K."/>
            <person name="Miller A.N."/>
            <person name="Grigoriev I.V."/>
            <person name="Debuchy R."/>
            <person name="Gladieux P."/>
            <person name="Thoren M.H."/>
            <person name="Johannesson H."/>
        </authorList>
    </citation>
    <scope>NUCLEOTIDE SEQUENCE</scope>
    <source>
        <strain evidence="3">CBS 606.72</strain>
    </source>
</reference>
<keyword evidence="4" id="KW-1185">Reference proteome</keyword>
<keyword evidence="2" id="KW-0732">Signal</keyword>
<proteinExistence type="predicted"/>
<feature type="region of interest" description="Disordered" evidence="1">
    <location>
        <begin position="196"/>
        <end position="217"/>
    </location>
</feature>
<gene>
    <name evidence="3" type="ORF">B0T14DRAFT_565096</name>
</gene>
<dbReference type="Proteomes" id="UP001175000">
    <property type="component" value="Unassembled WGS sequence"/>
</dbReference>
<evidence type="ECO:0000256" key="1">
    <source>
        <dbReference type="SAM" id="MobiDB-lite"/>
    </source>
</evidence>
<feature type="chain" id="PRO_5041345211" evidence="2">
    <location>
        <begin position="21"/>
        <end position="284"/>
    </location>
</feature>
<sequence length="284" mass="31524">MRHLFIFLVCLFCTTTEVLASVKAGAYEALYLFYAYRMEWEQNKGGNHRTDMVPNRCSGGTAPCNFDGFVREVYGIRPGNPGNYRLGSGFNPRNYANIDDAADALANRYGFTGVHFNEQRLHRAFRGGRGARSPGYTTVMTRAARTIQDARGAGVTMYLDECRTSLLGVIDARKSDSAVHTWPTIQASFRAAGLPGNPTLEATRENTPAGGGYDDYNSIDTERNIARAEGLGHENNPAASPAVQRWQGVVAQIRNNPNVRSHIRIYTNLEQRLRAIRRNNLNVC</sequence>
<dbReference type="EMBL" id="JAULSU010000003">
    <property type="protein sequence ID" value="KAK0623772.1"/>
    <property type="molecule type" value="Genomic_DNA"/>
</dbReference>
<accession>A0AA39WYP0</accession>